<dbReference type="EMBL" id="JAAKZX010000028">
    <property type="protein sequence ID" value="NGO42866.1"/>
    <property type="molecule type" value="Genomic_DNA"/>
</dbReference>
<protein>
    <submittedName>
        <fullName evidence="3">DUF397 domain-containing protein</fullName>
    </submittedName>
</protein>
<name>A0ABX0DLX4_9ACTN</name>
<dbReference type="InterPro" id="IPR007278">
    <property type="entry name" value="DUF397"/>
</dbReference>
<feature type="region of interest" description="Disordered" evidence="1">
    <location>
        <begin position="58"/>
        <end position="92"/>
    </location>
</feature>
<feature type="domain" description="DUF397" evidence="2">
    <location>
        <begin position="4"/>
        <end position="55"/>
    </location>
</feature>
<evidence type="ECO:0000256" key="1">
    <source>
        <dbReference type="SAM" id="MobiDB-lite"/>
    </source>
</evidence>
<dbReference type="RefSeq" id="WP_165339484.1">
    <property type="nucleotide sequence ID" value="NZ_JAAKZX010000028.1"/>
</dbReference>
<evidence type="ECO:0000313" key="4">
    <source>
        <dbReference type="Proteomes" id="UP001518140"/>
    </source>
</evidence>
<evidence type="ECO:0000259" key="2">
    <source>
        <dbReference type="Pfam" id="PF04149"/>
    </source>
</evidence>
<proteinExistence type="predicted"/>
<evidence type="ECO:0000313" key="3">
    <source>
        <dbReference type="EMBL" id="NGO42866.1"/>
    </source>
</evidence>
<comment type="caution">
    <text evidence="3">The sequence shown here is derived from an EMBL/GenBank/DDBJ whole genome shotgun (WGS) entry which is preliminary data.</text>
</comment>
<organism evidence="3 4">
    <name type="scientific">Streptomyces ureilyticus</name>
    <dbReference type="NCBI Taxonomy" id="1775131"/>
    <lineage>
        <taxon>Bacteria</taxon>
        <taxon>Bacillati</taxon>
        <taxon>Actinomycetota</taxon>
        <taxon>Actinomycetes</taxon>
        <taxon>Kitasatosporales</taxon>
        <taxon>Streptomycetaceae</taxon>
        <taxon>Streptomyces</taxon>
    </lineage>
</organism>
<gene>
    <name evidence="3" type="ORF">G6048_12045</name>
</gene>
<sequence length="92" mass="9744">MPVNWQKSSFSGAGGENCIELARTAPHVLLRESDTPTHVLALPPKGLLALIRSLKGRSASLTRPSACLPQPPAAHRQRAQEERGGQANGGQV</sequence>
<dbReference type="Proteomes" id="UP001518140">
    <property type="component" value="Unassembled WGS sequence"/>
</dbReference>
<dbReference type="Pfam" id="PF04149">
    <property type="entry name" value="DUF397"/>
    <property type="match status" value="1"/>
</dbReference>
<keyword evidence="4" id="KW-1185">Reference proteome</keyword>
<reference evidence="3 4" key="1">
    <citation type="submission" date="2020-02" db="EMBL/GenBank/DDBJ databases">
        <title>Whole-genome analyses of novel actinobacteria.</title>
        <authorList>
            <person name="Sahin N."/>
            <person name="Tokatli A."/>
        </authorList>
    </citation>
    <scope>NUCLEOTIDE SEQUENCE [LARGE SCALE GENOMIC DNA]</scope>
    <source>
        <strain evidence="3 4">YC419</strain>
    </source>
</reference>
<accession>A0ABX0DLX4</accession>